<feature type="transmembrane region" description="Helical" evidence="7">
    <location>
        <begin position="20"/>
        <end position="39"/>
    </location>
</feature>
<name>A0A4R8WRE3_9MICO</name>
<dbReference type="InterPro" id="IPR050171">
    <property type="entry name" value="MFS_Transporters"/>
</dbReference>
<organism evidence="9 10">
    <name type="scientific">Cryobacterium algoritolerans</name>
    <dbReference type="NCBI Taxonomy" id="1259184"/>
    <lineage>
        <taxon>Bacteria</taxon>
        <taxon>Bacillati</taxon>
        <taxon>Actinomycetota</taxon>
        <taxon>Actinomycetes</taxon>
        <taxon>Micrococcales</taxon>
        <taxon>Microbacteriaceae</taxon>
        <taxon>Cryobacterium</taxon>
    </lineage>
</organism>
<evidence type="ECO:0000256" key="7">
    <source>
        <dbReference type="SAM" id="Phobius"/>
    </source>
</evidence>
<dbReference type="Proteomes" id="UP000298412">
    <property type="component" value="Unassembled WGS sequence"/>
</dbReference>
<evidence type="ECO:0000256" key="1">
    <source>
        <dbReference type="ARBA" id="ARBA00004651"/>
    </source>
</evidence>
<dbReference type="PANTHER" id="PTHR23517:SF13">
    <property type="entry name" value="MAJOR FACILITATOR SUPERFAMILY MFS_1"/>
    <property type="match status" value="1"/>
</dbReference>
<comment type="subcellular location">
    <subcellularLocation>
        <location evidence="1">Cell membrane</location>
        <topology evidence="1">Multi-pass membrane protein</topology>
    </subcellularLocation>
</comment>
<evidence type="ECO:0000313" key="9">
    <source>
        <dbReference type="EMBL" id="TFC14711.1"/>
    </source>
</evidence>
<dbReference type="InterPro" id="IPR011701">
    <property type="entry name" value="MFS"/>
</dbReference>
<keyword evidence="6 7" id="KW-0472">Membrane</keyword>
<feature type="transmembrane region" description="Helical" evidence="7">
    <location>
        <begin position="178"/>
        <end position="200"/>
    </location>
</feature>
<evidence type="ECO:0000256" key="6">
    <source>
        <dbReference type="ARBA" id="ARBA00023136"/>
    </source>
</evidence>
<feature type="transmembrane region" description="Helical" evidence="7">
    <location>
        <begin position="385"/>
        <end position="407"/>
    </location>
</feature>
<gene>
    <name evidence="9" type="ORF">E3O19_11035</name>
</gene>
<feature type="transmembrane region" description="Helical" evidence="7">
    <location>
        <begin position="295"/>
        <end position="316"/>
    </location>
</feature>
<dbReference type="Pfam" id="PF07690">
    <property type="entry name" value="MFS_1"/>
    <property type="match status" value="1"/>
</dbReference>
<feature type="transmembrane region" description="Helical" evidence="7">
    <location>
        <begin position="59"/>
        <end position="79"/>
    </location>
</feature>
<sequence>MEDTLTQTSTRPPNPAGAGLTGVFPMGLAAWIVTAVFMLSNSPTPLYVQWQDQLGFSSGMLTVIFAAYMVGLLVTLTVAGQLADRFGRKPVLIPGLVLAMVACGLFAFTSSVLVLVAARFLTGIAVGVIVSAGMAAVVDVGGPARHRQASLAASVAMVLGAGLGPLLSGLFTQTLPDPAPIVFAVEFFLLATALAVACVLPLRPPVSHPAADRPRVPFRFQLPRVPRPNRHHLLYGIAVFAPGITATSFVLALGPSLLADLLHATSPFIAGAMASAMFLAATGAQFAVHRLHVRSILLGSISTTLAMMSLIIAVVVSNPAPLVLAALLAGIGQGLGQLGGLTLIGTNVPANHRAEANAVLNIGGYIPAGILSVATGYLIDSVGLSVSVALFAILLSLAALTGGTLILRRFPRG</sequence>
<evidence type="ECO:0000256" key="4">
    <source>
        <dbReference type="ARBA" id="ARBA00022692"/>
    </source>
</evidence>
<feature type="transmembrane region" description="Helical" evidence="7">
    <location>
        <begin position="233"/>
        <end position="254"/>
    </location>
</feature>
<dbReference type="InterPro" id="IPR005829">
    <property type="entry name" value="Sugar_transporter_CS"/>
</dbReference>
<feature type="transmembrane region" description="Helical" evidence="7">
    <location>
        <begin position="322"/>
        <end position="346"/>
    </location>
</feature>
<dbReference type="PANTHER" id="PTHR23517">
    <property type="entry name" value="RESISTANCE PROTEIN MDTM, PUTATIVE-RELATED-RELATED"/>
    <property type="match status" value="1"/>
</dbReference>
<feature type="transmembrane region" description="Helical" evidence="7">
    <location>
        <begin position="150"/>
        <end position="172"/>
    </location>
</feature>
<dbReference type="GO" id="GO:0022857">
    <property type="term" value="F:transmembrane transporter activity"/>
    <property type="evidence" value="ECO:0007669"/>
    <property type="project" value="InterPro"/>
</dbReference>
<dbReference type="Gene3D" id="1.20.1250.20">
    <property type="entry name" value="MFS general substrate transporter like domains"/>
    <property type="match status" value="1"/>
</dbReference>
<evidence type="ECO:0000256" key="5">
    <source>
        <dbReference type="ARBA" id="ARBA00022989"/>
    </source>
</evidence>
<dbReference type="InterPro" id="IPR036259">
    <property type="entry name" value="MFS_trans_sf"/>
</dbReference>
<keyword evidence="4 7" id="KW-0812">Transmembrane</keyword>
<keyword evidence="10" id="KW-1185">Reference proteome</keyword>
<dbReference type="AlphaFoldDB" id="A0A4R8WRE3"/>
<evidence type="ECO:0000256" key="2">
    <source>
        <dbReference type="ARBA" id="ARBA00022448"/>
    </source>
</evidence>
<dbReference type="PROSITE" id="PS00216">
    <property type="entry name" value="SUGAR_TRANSPORT_1"/>
    <property type="match status" value="1"/>
</dbReference>
<feature type="domain" description="Major facilitator superfamily (MFS) profile" evidence="8">
    <location>
        <begin position="15"/>
        <end position="410"/>
    </location>
</feature>
<reference evidence="9 10" key="1">
    <citation type="submission" date="2019-03" db="EMBL/GenBank/DDBJ databases">
        <title>Genomics of glacier-inhabiting Cryobacterium strains.</title>
        <authorList>
            <person name="Liu Q."/>
            <person name="Xin Y.-H."/>
        </authorList>
    </citation>
    <scope>NUCLEOTIDE SEQUENCE [LARGE SCALE GENOMIC DNA]</scope>
    <source>
        <strain evidence="9 10">MDT1-3</strain>
    </source>
</reference>
<dbReference type="EMBL" id="SOFP01000047">
    <property type="protein sequence ID" value="TFC14711.1"/>
    <property type="molecule type" value="Genomic_DNA"/>
</dbReference>
<evidence type="ECO:0000313" key="10">
    <source>
        <dbReference type="Proteomes" id="UP000298412"/>
    </source>
</evidence>
<proteinExistence type="predicted"/>
<dbReference type="OrthoDB" id="3177957at2"/>
<dbReference type="SUPFAM" id="SSF103473">
    <property type="entry name" value="MFS general substrate transporter"/>
    <property type="match status" value="1"/>
</dbReference>
<feature type="transmembrane region" description="Helical" evidence="7">
    <location>
        <begin position="266"/>
        <end position="288"/>
    </location>
</feature>
<feature type="transmembrane region" description="Helical" evidence="7">
    <location>
        <begin position="120"/>
        <end position="138"/>
    </location>
</feature>
<feature type="transmembrane region" description="Helical" evidence="7">
    <location>
        <begin position="358"/>
        <end position="379"/>
    </location>
</feature>
<keyword evidence="2" id="KW-0813">Transport</keyword>
<dbReference type="GO" id="GO:0005886">
    <property type="term" value="C:plasma membrane"/>
    <property type="evidence" value="ECO:0007669"/>
    <property type="project" value="UniProtKB-SubCell"/>
</dbReference>
<accession>A0A4R8WRE3</accession>
<evidence type="ECO:0000256" key="3">
    <source>
        <dbReference type="ARBA" id="ARBA00022475"/>
    </source>
</evidence>
<keyword evidence="5 7" id="KW-1133">Transmembrane helix</keyword>
<dbReference type="InterPro" id="IPR020846">
    <property type="entry name" value="MFS_dom"/>
</dbReference>
<protein>
    <submittedName>
        <fullName evidence="9">MFS transporter</fullName>
    </submittedName>
</protein>
<dbReference type="PROSITE" id="PS50850">
    <property type="entry name" value="MFS"/>
    <property type="match status" value="1"/>
</dbReference>
<comment type="caution">
    <text evidence="9">The sequence shown here is derived from an EMBL/GenBank/DDBJ whole genome shotgun (WGS) entry which is preliminary data.</text>
</comment>
<keyword evidence="3" id="KW-1003">Cell membrane</keyword>
<evidence type="ECO:0000259" key="8">
    <source>
        <dbReference type="PROSITE" id="PS50850"/>
    </source>
</evidence>
<feature type="transmembrane region" description="Helical" evidence="7">
    <location>
        <begin position="91"/>
        <end position="114"/>
    </location>
</feature>